<gene>
    <name evidence="1" type="ORF">M5S25_10850</name>
</gene>
<dbReference type="RefSeq" id="WP_194752058.1">
    <property type="nucleotide sequence ID" value="NZ_JACEWB010000036.1"/>
</dbReference>
<dbReference type="EMBL" id="JAMDKS010000036">
    <property type="protein sequence ID" value="MEE6113673.1"/>
    <property type="molecule type" value="Genomic_DNA"/>
</dbReference>
<dbReference type="PROSITE" id="PS51257">
    <property type="entry name" value="PROKAR_LIPOPROTEIN"/>
    <property type="match status" value="1"/>
</dbReference>
<organism evidence="1 2">
    <name type="scientific">Avibacterium paragallinarum</name>
    <name type="common">Haemophilus gallinarum</name>
    <dbReference type="NCBI Taxonomy" id="728"/>
    <lineage>
        <taxon>Bacteria</taxon>
        <taxon>Pseudomonadati</taxon>
        <taxon>Pseudomonadota</taxon>
        <taxon>Gammaproteobacteria</taxon>
        <taxon>Pasteurellales</taxon>
        <taxon>Pasteurellaceae</taxon>
        <taxon>Avibacterium</taxon>
    </lineage>
</organism>
<keyword evidence="2" id="KW-1185">Reference proteome</keyword>
<sequence length="225" mass="25825">MKKLVYLIAPILVSCGEVKVSYIDNITAHLNNAIEHSQSGKMIIFNEHFSNNGKAEIFITVRYNKISDRSKEEIVMLEIFEFNQKQQFCKLPEAKRFLDMGIRFSASIVDKRNKELAKYRIDSSICSELGIKSISEKQAISQYKKILKDGCYSMSEINNLAKQLHISKDDYCECMSEKAVNLADKKFIIRSISADLSLPISEVKKTTENLVLKAFRYCTDILRKD</sequence>
<evidence type="ECO:0008006" key="3">
    <source>
        <dbReference type="Google" id="ProtNLM"/>
    </source>
</evidence>
<dbReference type="Gene3D" id="3.30.300.250">
    <property type="match status" value="1"/>
</dbReference>
<reference evidence="1 2" key="1">
    <citation type="journal article" date="2022" name="Front. Microbiol.">
        <title>Commensal bacteria contribute to the growth of multidrug-resistant Avibacterium paragallinarum in chickens.</title>
        <authorList>
            <person name="Zhu J."/>
            <person name="Chen Y."/>
            <person name="Wu Y."/>
            <person name="Wang Y."/>
            <person name="Zhu K."/>
        </authorList>
    </citation>
    <scope>NUCLEOTIDE SEQUENCE [LARGE SCALE GENOMIC DNA]</scope>
    <source>
        <strain evidence="1 2">AV12</strain>
    </source>
</reference>
<dbReference type="Proteomes" id="UP001352533">
    <property type="component" value="Unassembled WGS sequence"/>
</dbReference>
<name>A0ABU7QSU4_AVIPA</name>
<proteinExistence type="predicted"/>
<accession>A0ABU7QSU4</accession>
<comment type="caution">
    <text evidence="1">The sequence shown here is derived from an EMBL/GenBank/DDBJ whole genome shotgun (WGS) entry which is preliminary data.</text>
</comment>
<evidence type="ECO:0000313" key="2">
    <source>
        <dbReference type="Proteomes" id="UP001352533"/>
    </source>
</evidence>
<evidence type="ECO:0000313" key="1">
    <source>
        <dbReference type="EMBL" id="MEE6113673.1"/>
    </source>
</evidence>
<protein>
    <recommendedName>
        <fullName evidence="3">Lipoprotein</fullName>
    </recommendedName>
</protein>